<dbReference type="SUPFAM" id="SSF52833">
    <property type="entry name" value="Thioredoxin-like"/>
    <property type="match status" value="1"/>
</dbReference>
<gene>
    <name evidence="4" type="ORF">Z518_07175</name>
</gene>
<dbReference type="InterPro" id="IPR004046">
    <property type="entry name" value="GST_C"/>
</dbReference>
<dbReference type="RefSeq" id="XP_013270758.1">
    <property type="nucleotide sequence ID" value="XM_013415304.1"/>
</dbReference>
<dbReference type="PROSITE" id="PS50405">
    <property type="entry name" value="GST_CTER"/>
    <property type="match status" value="1"/>
</dbReference>
<dbReference type="SFLD" id="SFLDG01151">
    <property type="entry name" value="Main.2:_Nu-like"/>
    <property type="match status" value="1"/>
</dbReference>
<dbReference type="STRING" id="1442369.A0A0D2FNJ1"/>
<dbReference type="Gene3D" id="3.40.30.10">
    <property type="entry name" value="Glutaredoxin"/>
    <property type="match status" value="1"/>
</dbReference>
<dbReference type="Gene3D" id="1.20.1050.10">
    <property type="match status" value="1"/>
</dbReference>
<evidence type="ECO:0000259" key="2">
    <source>
        <dbReference type="PROSITE" id="PS50404"/>
    </source>
</evidence>
<accession>A0A0D2FNJ1</accession>
<dbReference type="Pfam" id="PF14497">
    <property type="entry name" value="GST_C_3"/>
    <property type="match status" value="1"/>
</dbReference>
<dbReference type="InterPro" id="IPR036282">
    <property type="entry name" value="Glutathione-S-Trfase_C_sf"/>
</dbReference>
<dbReference type="InterPro" id="IPR010987">
    <property type="entry name" value="Glutathione-S-Trfase_C-like"/>
</dbReference>
<comment type="similarity">
    <text evidence="1">Belongs to the GST superfamily.</text>
</comment>
<evidence type="ECO:0000313" key="4">
    <source>
        <dbReference type="EMBL" id="KIX03622.1"/>
    </source>
</evidence>
<protein>
    <recommendedName>
        <fullName evidence="6">Glutathione S-transferase</fullName>
    </recommendedName>
</protein>
<evidence type="ECO:0008006" key="6">
    <source>
        <dbReference type="Google" id="ProtNLM"/>
    </source>
</evidence>
<feature type="domain" description="GST C-terminal" evidence="3">
    <location>
        <begin position="93"/>
        <end position="228"/>
    </location>
</feature>
<dbReference type="InterPro" id="IPR040079">
    <property type="entry name" value="Glutathione_S-Trfase"/>
</dbReference>
<reference evidence="4 5" key="1">
    <citation type="submission" date="2015-01" db="EMBL/GenBank/DDBJ databases">
        <title>The Genome Sequence of Rhinocladiella mackenzie CBS 650.93.</title>
        <authorList>
            <consortium name="The Broad Institute Genomics Platform"/>
            <person name="Cuomo C."/>
            <person name="de Hoog S."/>
            <person name="Gorbushina A."/>
            <person name="Stielow B."/>
            <person name="Teixiera M."/>
            <person name="Abouelleil A."/>
            <person name="Chapman S.B."/>
            <person name="Priest M."/>
            <person name="Young S.K."/>
            <person name="Wortman J."/>
            <person name="Nusbaum C."/>
            <person name="Birren B."/>
        </authorList>
    </citation>
    <scope>NUCLEOTIDE SEQUENCE [LARGE SCALE GENOMIC DNA]</scope>
    <source>
        <strain evidence="4 5">CBS 650.93</strain>
    </source>
</reference>
<proteinExistence type="inferred from homology"/>
<dbReference type="SFLD" id="SFLDG00358">
    <property type="entry name" value="Main_(cytGST)"/>
    <property type="match status" value="1"/>
</dbReference>
<feature type="domain" description="GST N-terminal" evidence="2">
    <location>
        <begin position="5"/>
        <end position="86"/>
    </location>
</feature>
<dbReference type="CDD" id="cd03048">
    <property type="entry name" value="GST_N_Ure2p_like"/>
    <property type="match status" value="1"/>
</dbReference>
<dbReference type="InterPro" id="IPR036249">
    <property type="entry name" value="Thioredoxin-like_sf"/>
</dbReference>
<dbReference type="InterPro" id="IPR004045">
    <property type="entry name" value="Glutathione_S-Trfase_N"/>
</dbReference>
<evidence type="ECO:0000256" key="1">
    <source>
        <dbReference type="ARBA" id="ARBA00007409"/>
    </source>
</evidence>
<dbReference type="SFLD" id="SFLDS00019">
    <property type="entry name" value="Glutathione_Transferase_(cytos"/>
    <property type="match status" value="1"/>
</dbReference>
<keyword evidence="5" id="KW-1185">Reference proteome</keyword>
<evidence type="ECO:0000259" key="3">
    <source>
        <dbReference type="PROSITE" id="PS50405"/>
    </source>
</evidence>
<dbReference type="AlphaFoldDB" id="A0A0D2FNJ1"/>
<dbReference type="PROSITE" id="PS50404">
    <property type="entry name" value="GST_NTER"/>
    <property type="match status" value="1"/>
</dbReference>
<sequence length="228" mass="25698">MASQIKPIKVYGQGGPNPPKVAIVLAELGVPHEIVPTPLSDVKKPYYLALNPNGRLPTIHDPNTDITLWESGAIIEYLIERYDTENRLSFSTGTLESYHAKQWLYFQTTGQGPYYGQAAWFKKFHHEKLPSALERYTKEVGRISGVLDGWLAKQKEKYGTENDGPWLVGNKVSYADLAFVSWQTVIVVILSKEEYDEDKFPNMKEWMDKMRARPTVKGVMAAAFAASG</sequence>
<dbReference type="VEuPathDB" id="FungiDB:Z518_07175"/>
<dbReference type="OrthoDB" id="422574at2759"/>
<dbReference type="HOGENOM" id="CLU_011226_14_2_1"/>
<organism evidence="4 5">
    <name type="scientific">Rhinocladiella mackenziei CBS 650.93</name>
    <dbReference type="NCBI Taxonomy" id="1442369"/>
    <lineage>
        <taxon>Eukaryota</taxon>
        <taxon>Fungi</taxon>
        <taxon>Dikarya</taxon>
        <taxon>Ascomycota</taxon>
        <taxon>Pezizomycotina</taxon>
        <taxon>Eurotiomycetes</taxon>
        <taxon>Chaetothyriomycetidae</taxon>
        <taxon>Chaetothyriales</taxon>
        <taxon>Herpotrichiellaceae</taxon>
        <taxon>Rhinocladiella</taxon>
    </lineage>
</organism>
<dbReference type="GeneID" id="25295246"/>
<dbReference type="SUPFAM" id="SSF47616">
    <property type="entry name" value="GST C-terminal domain-like"/>
    <property type="match status" value="1"/>
</dbReference>
<evidence type="ECO:0000313" key="5">
    <source>
        <dbReference type="Proteomes" id="UP000053617"/>
    </source>
</evidence>
<dbReference type="EMBL" id="KN847479">
    <property type="protein sequence ID" value="KIX03622.1"/>
    <property type="molecule type" value="Genomic_DNA"/>
</dbReference>
<dbReference type="Proteomes" id="UP000053617">
    <property type="component" value="Unassembled WGS sequence"/>
</dbReference>
<dbReference type="CDD" id="cd10293">
    <property type="entry name" value="GST_C_Ure2p"/>
    <property type="match status" value="1"/>
</dbReference>
<name>A0A0D2FNJ1_9EURO</name>
<dbReference type="PANTHER" id="PTHR44051:SF23">
    <property type="entry name" value="GLUTATHIONE S-TRANSFERASE-LIKE PROTEIN TPCF"/>
    <property type="match status" value="1"/>
</dbReference>
<dbReference type="PANTHER" id="PTHR44051">
    <property type="entry name" value="GLUTATHIONE S-TRANSFERASE-RELATED"/>
    <property type="match status" value="1"/>
</dbReference>
<dbReference type="Pfam" id="PF13409">
    <property type="entry name" value="GST_N_2"/>
    <property type="match status" value="1"/>
</dbReference>